<dbReference type="AlphaFoldDB" id="A0A4V3BT29"/>
<dbReference type="EMBL" id="SNWD01000007">
    <property type="protein sequence ID" value="TDN81788.1"/>
    <property type="molecule type" value="Genomic_DNA"/>
</dbReference>
<feature type="compositionally biased region" description="Polar residues" evidence="1">
    <location>
        <begin position="157"/>
        <end position="168"/>
    </location>
</feature>
<dbReference type="RefSeq" id="WP_133495898.1">
    <property type="nucleotide sequence ID" value="NZ_BMLU01000007.1"/>
</dbReference>
<feature type="region of interest" description="Disordered" evidence="1">
    <location>
        <begin position="145"/>
        <end position="168"/>
    </location>
</feature>
<gene>
    <name evidence="2" type="ORF">EV664_107190</name>
</gene>
<evidence type="ECO:0000313" key="3">
    <source>
        <dbReference type="Proteomes" id="UP000295493"/>
    </source>
</evidence>
<evidence type="ECO:0000256" key="1">
    <source>
        <dbReference type="SAM" id="MobiDB-lite"/>
    </source>
</evidence>
<dbReference type="Proteomes" id="UP000295493">
    <property type="component" value="Unassembled WGS sequence"/>
</dbReference>
<protein>
    <submittedName>
        <fullName evidence="2">Uncharacterized protein</fullName>
    </submittedName>
</protein>
<name>A0A4V3BT29_9SPHN</name>
<keyword evidence="3" id="KW-1185">Reference proteome</keyword>
<organism evidence="2 3">
    <name type="scientific">Stakelama pacifica</name>
    <dbReference type="NCBI Taxonomy" id="517720"/>
    <lineage>
        <taxon>Bacteria</taxon>
        <taxon>Pseudomonadati</taxon>
        <taxon>Pseudomonadota</taxon>
        <taxon>Alphaproteobacteria</taxon>
        <taxon>Sphingomonadales</taxon>
        <taxon>Sphingomonadaceae</taxon>
        <taxon>Stakelama</taxon>
    </lineage>
</organism>
<accession>A0A4V3BT29</accession>
<reference evidence="2 3" key="1">
    <citation type="submission" date="2019-03" db="EMBL/GenBank/DDBJ databases">
        <title>Genomic Encyclopedia of Type Strains, Phase IV (KMG-IV): sequencing the most valuable type-strain genomes for metagenomic binning, comparative biology and taxonomic classification.</title>
        <authorList>
            <person name="Goeker M."/>
        </authorList>
    </citation>
    <scope>NUCLEOTIDE SEQUENCE [LARGE SCALE GENOMIC DNA]</scope>
    <source>
        <strain evidence="2 3">DSM 25059</strain>
    </source>
</reference>
<proteinExistence type="predicted"/>
<comment type="caution">
    <text evidence="2">The sequence shown here is derived from an EMBL/GenBank/DDBJ whole genome shotgun (WGS) entry which is preliminary data.</text>
</comment>
<dbReference type="OrthoDB" id="7509188at2"/>
<evidence type="ECO:0000313" key="2">
    <source>
        <dbReference type="EMBL" id="TDN81788.1"/>
    </source>
</evidence>
<sequence>METAIEPIAFGDGKYQLRLTLKQIFEIERSCGFKDHEGITRPKSIYIMLDELEAGLGQQQDTEQPVYLGGGAAHARDIREVIRCALIGGNSGFVAGEEIEVGPGKAQQLVDEYLFPARPLVEGQYIAWAVLNAVIRGVTLKKKAEEAEQPIAGDSTGGSSSPTADSLD</sequence>